<name>A0A0F9FSF5_9ZZZZ</name>
<dbReference type="AlphaFoldDB" id="A0A0F9FSF5"/>
<protein>
    <recommendedName>
        <fullName evidence="2">Class I SAM-dependent methyltransferase</fullName>
    </recommendedName>
</protein>
<dbReference type="EMBL" id="LAZR01020283">
    <property type="protein sequence ID" value="KKL89449.1"/>
    <property type="molecule type" value="Genomic_DNA"/>
</dbReference>
<evidence type="ECO:0008006" key="2">
    <source>
        <dbReference type="Google" id="ProtNLM"/>
    </source>
</evidence>
<organism evidence="1">
    <name type="scientific">marine sediment metagenome</name>
    <dbReference type="NCBI Taxonomy" id="412755"/>
    <lineage>
        <taxon>unclassified sequences</taxon>
        <taxon>metagenomes</taxon>
        <taxon>ecological metagenomes</taxon>
    </lineage>
</organism>
<comment type="caution">
    <text evidence="1">The sequence shown here is derived from an EMBL/GenBank/DDBJ whole genome shotgun (WGS) entry which is preliminary data.</text>
</comment>
<reference evidence="1" key="1">
    <citation type="journal article" date="2015" name="Nature">
        <title>Complex archaea that bridge the gap between prokaryotes and eukaryotes.</title>
        <authorList>
            <person name="Spang A."/>
            <person name="Saw J.H."/>
            <person name="Jorgensen S.L."/>
            <person name="Zaremba-Niedzwiedzka K."/>
            <person name="Martijn J."/>
            <person name="Lind A.E."/>
            <person name="van Eijk R."/>
            <person name="Schleper C."/>
            <person name="Guy L."/>
            <person name="Ettema T.J."/>
        </authorList>
    </citation>
    <scope>NUCLEOTIDE SEQUENCE</scope>
</reference>
<sequence>MSFGSHVPMLLKCFEQSDGPVLEMGTGIFSTPILDMLCKQRQKRHILSLENDPKWFAETHKEYQSPYHDVVLVQDWDNAPIEDKFWGLALVDHRPKNRRRVDILRLKYRAYFVIIHDSQPDSEQRHYRYHRIYDHFRYRYDFTECLPHTTVLSNYNDLGGISWET</sequence>
<accession>A0A0F9FSF5</accession>
<gene>
    <name evidence="1" type="ORF">LCGC14_1914590</name>
</gene>
<evidence type="ECO:0000313" key="1">
    <source>
        <dbReference type="EMBL" id="KKL89449.1"/>
    </source>
</evidence>
<proteinExistence type="predicted"/>